<dbReference type="PROSITE" id="PS50850">
    <property type="entry name" value="MFS"/>
    <property type="match status" value="1"/>
</dbReference>
<evidence type="ECO:0000313" key="10">
    <source>
        <dbReference type="Proteomes" id="UP000027982"/>
    </source>
</evidence>
<gene>
    <name evidence="9" type="ORF">OP10G_1452</name>
</gene>
<dbReference type="EMBL" id="CP007139">
    <property type="protein sequence ID" value="AIE84820.1"/>
    <property type="molecule type" value="Genomic_DNA"/>
</dbReference>
<keyword evidence="10" id="KW-1185">Reference proteome</keyword>
<dbReference type="PRINTS" id="PR01036">
    <property type="entry name" value="TCRTETB"/>
</dbReference>
<dbReference type="AlphaFoldDB" id="A0A068NPX7"/>
<dbReference type="SUPFAM" id="SSF103473">
    <property type="entry name" value="MFS general substrate transporter"/>
    <property type="match status" value="1"/>
</dbReference>
<dbReference type="STRING" id="661478.OP10G_1452"/>
<dbReference type="InterPro" id="IPR011701">
    <property type="entry name" value="MFS"/>
</dbReference>
<dbReference type="HOGENOM" id="CLU_000960_28_0_0"/>
<dbReference type="PANTHER" id="PTHR23501">
    <property type="entry name" value="MAJOR FACILITATOR SUPERFAMILY"/>
    <property type="match status" value="1"/>
</dbReference>
<comment type="subcellular location">
    <subcellularLocation>
        <location evidence="1">Cell membrane</location>
        <topology evidence="1">Multi-pass membrane protein</topology>
    </subcellularLocation>
</comment>
<dbReference type="InterPro" id="IPR004638">
    <property type="entry name" value="EmrB-like"/>
</dbReference>
<accession>A0A068NPX7</accession>
<evidence type="ECO:0000256" key="2">
    <source>
        <dbReference type="ARBA" id="ARBA00022448"/>
    </source>
</evidence>
<feature type="domain" description="Major facilitator superfamily (MFS) profile" evidence="8">
    <location>
        <begin position="25"/>
        <end position="526"/>
    </location>
</feature>
<dbReference type="Gene3D" id="1.20.1250.20">
    <property type="entry name" value="MFS general substrate transporter like domains"/>
    <property type="match status" value="1"/>
</dbReference>
<organism evidence="9 10">
    <name type="scientific">Fimbriimonas ginsengisoli Gsoil 348</name>
    <dbReference type="NCBI Taxonomy" id="661478"/>
    <lineage>
        <taxon>Bacteria</taxon>
        <taxon>Bacillati</taxon>
        <taxon>Armatimonadota</taxon>
        <taxon>Fimbriimonadia</taxon>
        <taxon>Fimbriimonadales</taxon>
        <taxon>Fimbriimonadaceae</taxon>
        <taxon>Fimbriimonas</taxon>
    </lineage>
</organism>
<feature type="transmembrane region" description="Helical" evidence="7">
    <location>
        <begin position="242"/>
        <end position="261"/>
    </location>
</feature>
<keyword evidence="6 7" id="KW-0472">Membrane</keyword>
<feature type="transmembrane region" description="Helical" evidence="7">
    <location>
        <begin position="21"/>
        <end position="43"/>
    </location>
</feature>
<dbReference type="CDD" id="cd17503">
    <property type="entry name" value="MFS_LmrB_MDR_like"/>
    <property type="match status" value="1"/>
</dbReference>
<evidence type="ECO:0000256" key="1">
    <source>
        <dbReference type="ARBA" id="ARBA00004651"/>
    </source>
</evidence>
<sequence>MASAASPTVAARTPASEISPYRWIIVIGLITASIMEVLDTTIVNVALPQMAGNLGATTQEIGWVSTGYILANVVVLPMTAFLVGRFGRKNYLAFSIILFIVSSFFCGTSHALLELVIWRILQGAGGAALLSTAQATLRQIFPPEQQGLVQSVFVMGIIVAPTLGPTLGGWITDHYTWNWCFFINIPIGLVSLFLVTQFLHDPAGMRRNATVDYLGILLLAVGLGSLQYVLEEGQSQDWFADPTILKLAILSAVTLSAMLWWELSPRNEHPIVDFRVLKNPALTSAIVLFVTLGFGLYGGVYLFPIFAQSILRFTPTETGLVLLPGGLATAASALICGKLLGGKKPLVDPRVPIFVGLVIFMISMWDLGHLTILSGEPDTRVSLIVRGFGLGFLFTPINQVAYASLRPNEVQQASGLINLARQLGGSFGIAILGTYVQAHAAFHRANLVTHIYPGNPAVDSRMQAITSGLVAKGMPLEQAKQGALAVMDQTVQRQSMTMSFNDGFLLILVIFMFATPAVLMLKKPTGGRAAPADAH</sequence>
<evidence type="ECO:0000313" key="9">
    <source>
        <dbReference type="EMBL" id="AIE84820.1"/>
    </source>
</evidence>
<keyword evidence="2" id="KW-0813">Transport</keyword>
<evidence type="ECO:0000256" key="7">
    <source>
        <dbReference type="SAM" id="Phobius"/>
    </source>
</evidence>
<feature type="transmembrane region" description="Helical" evidence="7">
    <location>
        <begin position="147"/>
        <end position="164"/>
    </location>
</feature>
<evidence type="ECO:0000259" key="8">
    <source>
        <dbReference type="PROSITE" id="PS50850"/>
    </source>
</evidence>
<evidence type="ECO:0000256" key="4">
    <source>
        <dbReference type="ARBA" id="ARBA00022692"/>
    </source>
</evidence>
<evidence type="ECO:0000256" key="3">
    <source>
        <dbReference type="ARBA" id="ARBA00022475"/>
    </source>
</evidence>
<dbReference type="eggNOG" id="COG0477">
    <property type="taxonomic scope" value="Bacteria"/>
</dbReference>
<feature type="transmembrane region" description="Helical" evidence="7">
    <location>
        <begin position="63"/>
        <end position="84"/>
    </location>
</feature>
<dbReference type="GO" id="GO:0022857">
    <property type="term" value="F:transmembrane transporter activity"/>
    <property type="evidence" value="ECO:0007669"/>
    <property type="project" value="InterPro"/>
</dbReference>
<dbReference type="Proteomes" id="UP000027982">
    <property type="component" value="Chromosome"/>
</dbReference>
<proteinExistence type="predicted"/>
<feature type="transmembrane region" description="Helical" evidence="7">
    <location>
        <begin position="353"/>
        <end position="372"/>
    </location>
</feature>
<evidence type="ECO:0000256" key="5">
    <source>
        <dbReference type="ARBA" id="ARBA00022989"/>
    </source>
</evidence>
<keyword evidence="5 7" id="KW-1133">Transmembrane helix</keyword>
<dbReference type="RefSeq" id="WP_025226566.1">
    <property type="nucleotide sequence ID" value="NZ_CP007139.1"/>
</dbReference>
<dbReference type="InterPro" id="IPR020846">
    <property type="entry name" value="MFS_dom"/>
</dbReference>
<dbReference type="OrthoDB" id="9807274at2"/>
<keyword evidence="4 7" id="KW-0812">Transmembrane</keyword>
<dbReference type="Pfam" id="PF07690">
    <property type="entry name" value="MFS_1"/>
    <property type="match status" value="1"/>
</dbReference>
<feature type="transmembrane region" description="Helical" evidence="7">
    <location>
        <begin position="503"/>
        <end position="521"/>
    </location>
</feature>
<dbReference type="GO" id="GO:0005886">
    <property type="term" value="C:plasma membrane"/>
    <property type="evidence" value="ECO:0007669"/>
    <property type="project" value="UniProtKB-SubCell"/>
</dbReference>
<dbReference type="NCBIfam" id="TIGR00711">
    <property type="entry name" value="efflux_EmrB"/>
    <property type="match status" value="1"/>
</dbReference>
<feature type="transmembrane region" description="Helical" evidence="7">
    <location>
        <begin position="211"/>
        <end position="230"/>
    </location>
</feature>
<dbReference type="InterPro" id="IPR036259">
    <property type="entry name" value="MFS_trans_sf"/>
</dbReference>
<dbReference type="Gene3D" id="1.20.1720.10">
    <property type="entry name" value="Multidrug resistance protein D"/>
    <property type="match status" value="1"/>
</dbReference>
<dbReference type="PANTHER" id="PTHR23501:SF174">
    <property type="entry name" value="MULTIDRUG EXPORT PROTEIN EMRB-RELATED"/>
    <property type="match status" value="1"/>
</dbReference>
<feature type="transmembrane region" description="Helical" evidence="7">
    <location>
        <begin position="91"/>
        <end position="110"/>
    </location>
</feature>
<dbReference type="KEGG" id="fgi:OP10G_1452"/>
<name>A0A068NPX7_FIMGI</name>
<protein>
    <submittedName>
        <fullName evidence="9">Inner membrane component of tripartite multidrug resistance system</fullName>
    </submittedName>
</protein>
<feature type="transmembrane region" description="Helical" evidence="7">
    <location>
        <begin position="282"/>
        <end position="307"/>
    </location>
</feature>
<feature type="transmembrane region" description="Helical" evidence="7">
    <location>
        <begin position="176"/>
        <end position="199"/>
    </location>
</feature>
<feature type="transmembrane region" description="Helical" evidence="7">
    <location>
        <begin position="384"/>
        <end position="405"/>
    </location>
</feature>
<keyword evidence="3" id="KW-1003">Cell membrane</keyword>
<evidence type="ECO:0000256" key="6">
    <source>
        <dbReference type="ARBA" id="ARBA00023136"/>
    </source>
</evidence>
<reference evidence="9 10" key="1">
    <citation type="journal article" date="2014" name="PLoS ONE">
        <title>The first complete genome sequence of the class fimbriimonadia in the phylum armatimonadetes.</title>
        <authorList>
            <person name="Hu Z.Y."/>
            <person name="Wang Y.Z."/>
            <person name="Im W.T."/>
            <person name="Wang S.Y."/>
            <person name="Zhao G.P."/>
            <person name="Zheng H.J."/>
            <person name="Quan Z.X."/>
        </authorList>
    </citation>
    <scope>NUCLEOTIDE SEQUENCE [LARGE SCALE GENOMIC DNA]</scope>
    <source>
        <strain evidence="9">Gsoil 348</strain>
    </source>
</reference>